<dbReference type="InterPro" id="IPR008930">
    <property type="entry name" value="Terpenoid_cyclase/PrenylTrfase"/>
</dbReference>
<evidence type="ECO:0000256" key="7">
    <source>
        <dbReference type="ARBA" id="ARBA00022833"/>
    </source>
</evidence>
<dbReference type="InterPro" id="IPR001330">
    <property type="entry name" value="Prenyltrans"/>
</dbReference>
<dbReference type="GO" id="GO:0005968">
    <property type="term" value="C:Rab-protein geranylgeranyltransferase complex"/>
    <property type="evidence" value="ECO:0007669"/>
    <property type="project" value="TreeGrafter"/>
</dbReference>
<feature type="domain" description="Prenyltransferase alpha-alpha toroid" evidence="8">
    <location>
        <begin position="139"/>
        <end position="228"/>
    </location>
</feature>
<dbReference type="GO" id="GO:0046872">
    <property type="term" value="F:metal ion binding"/>
    <property type="evidence" value="ECO:0007669"/>
    <property type="project" value="UniProtKB-KW"/>
</dbReference>
<keyword evidence="3" id="KW-0637">Prenyltransferase</keyword>
<dbReference type="Pfam" id="PF00432">
    <property type="entry name" value="Prenyltrans"/>
    <property type="match status" value="2"/>
</dbReference>
<evidence type="ECO:0000256" key="5">
    <source>
        <dbReference type="ARBA" id="ARBA00022723"/>
    </source>
</evidence>
<comment type="similarity">
    <text evidence="2">Belongs to the protein prenyltransferase subunit beta family.</text>
</comment>
<reference evidence="9" key="1">
    <citation type="submission" date="2022-03" db="EMBL/GenBank/DDBJ databases">
        <title>A functionally conserved STORR gene fusion in Papaver species that diverged 16.8 million years ago.</title>
        <authorList>
            <person name="Catania T."/>
        </authorList>
    </citation>
    <scope>NUCLEOTIDE SEQUENCE</scope>
    <source>
        <strain evidence="9">S-191538</strain>
    </source>
</reference>
<sequence length="261" mass="29246">MGELAAEKHVQYIISIEKEKDSFEAVAMEHLRTTGAYGGLTTLEFFWGSLELWIKMRLSHGSCSANMNLIHNNITICQKVCFILLFPCTGGFAGNIGHDPHMLYTLSAVQVLALLDTIWMSDIAVLQSEGGLDTGDICVFCCVGALAITGFLNHIDKDLGWWLCERQVKFGGLNTSYFSIFHFPGFVSQELFSSITQVCYSWWVLSNLIMIDRVSTLKLNALVRFFHGIFHCQFGILATILHHCREQSTPIQPVDTNPIET</sequence>
<name>A0AA41RZU6_PAPNU</name>
<dbReference type="Proteomes" id="UP001177140">
    <property type="component" value="Unassembled WGS sequence"/>
</dbReference>
<dbReference type="GO" id="GO:0004663">
    <property type="term" value="F:Rab geranylgeranyltransferase activity"/>
    <property type="evidence" value="ECO:0007669"/>
    <property type="project" value="TreeGrafter"/>
</dbReference>
<evidence type="ECO:0000313" key="10">
    <source>
        <dbReference type="Proteomes" id="UP001177140"/>
    </source>
</evidence>
<dbReference type="PANTHER" id="PTHR11774">
    <property type="entry name" value="GERANYLGERANYL TRANSFERASE TYPE BETA SUBUNIT"/>
    <property type="match status" value="1"/>
</dbReference>
<dbReference type="InterPro" id="IPR045089">
    <property type="entry name" value="PGGT1B-like"/>
</dbReference>
<keyword evidence="7" id="KW-0862">Zinc</keyword>
<gene>
    <name evidence="9" type="ORF">MKW94_005467</name>
</gene>
<evidence type="ECO:0000256" key="1">
    <source>
        <dbReference type="ARBA" id="ARBA00001947"/>
    </source>
</evidence>
<protein>
    <recommendedName>
        <fullName evidence="8">Prenyltransferase alpha-alpha toroid domain-containing protein</fullName>
    </recommendedName>
</protein>
<dbReference type="PANTHER" id="PTHR11774:SF16">
    <property type="entry name" value="GERANYLGERANYL TRANSFERASE TYPE-2 SUBUNIT BETA 1-RELATED"/>
    <property type="match status" value="1"/>
</dbReference>
<evidence type="ECO:0000256" key="2">
    <source>
        <dbReference type="ARBA" id="ARBA00010497"/>
    </source>
</evidence>
<evidence type="ECO:0000259" key="8">
    <source>
        <dbReference type="Pfam" id="PF00432"/>
    </source>
</evidence>
<evidence type="ECO:0000313" key="9">
    <source>
        <dbReference type="EMBL" id="MCL7029947.1"/>
    </source>
</evidence>
<dbReference type="AlphaFoldDB" id="A0AA41RZU6"/>
<evidence type="ECO:0000256" key="3">
    <source>
        <dbReference type="ARBA" id="ARBA00022602"/>
    </source>
</evidence>
<keyword evidence="5" id="KW-0479">Metal-binding</keyword>
<organism evidence="9 10">
    <name type="scientific">Papaver nudicaule</name>
    <name type="common">Iceland poppy</name>
    <dbReference type="NCBI Taxonomy" id="74823"/>
    <lineage>
        <taxon>Eukaryota</taxon>
        <taxon>Viridiplantae</taxon>
        <taxon>Streptophyta</taxon>
        <taxon>Embryophyta</taxon>
        <taxon>Tracheophyta</taxon>
        <taxon>Spermatophyta</taxon>
        <taxon>Magnoliopsida</taxon>
        <taxon>Ranunculales</taxon>
        <taxon>Papaveraceae</taxon>
        <taxon>Papaveroideae</taxon>
        <taxon>Papaver</taxon>
    </lineage>
</organism>
<feature type="domain" description="Prenyltransferase alpha-alpha toroid" evidence="8">
    <location>
        <begin position="4"/>
        <end position="116"/>
    </location>
</feature>
<keyword evidence="10" id="KW-1185">Reference proteome</keyword>
<proteinExistence type="inferred from homology"/>
<dbReference type="SUPFAM" id="SSF48239">
    <property type="entry name" value="Terpenoid cyclases/Protein prenyltransferases"/>
    <property type="match status" value="1"/>
</dbReference>
<evidence type="ECO:0000256" key="4">
    <source>
        <dbReference type="ARBA" id="ARBA00022679"/>
    </source>
</evidence>
<comment type="caution">
    <text evidence="9">The sequence shown here is derived from an EMBL/GenBank/DDBJ whole genome shotgun (WGS) entry which is preliminary data.</text>
</comment>
<keyword evidence="6" id="KW-0677">Repeat</keyword>
<comment type="cofactor">
    <cofactor evidence="1">
        <name>Zn(2+)</name>
        <dbReference type="ChEBI" id="CHEBI:29105"/>
    </cofactor>
</comment>
<evidence type="ECO:0000256" key="6">
    <source>
        <dbReference type="ARBA" id="ARBA00022737"/>
    </source>
</evidence>
<dbReference type="Gene3D" id="1.50.10.20">
    <property type="match status" value="2"/>
</dbReference>
<keyword evidence="4" id="KW-0808">Transferase</keyword>
<accession>A0AA41RZU6</accession>
<dbReference type="EMBL" id="JAJJMA010096012">
    <property type="protein sequence ID" value="MCL7029947.1"/>
    <property type="molecule type" value="Genomic_DNA"/>
</dbReference>